<keyword evidence="5" id="KW-0547">Nucleotide-binding</keyword>
<dbReference type="InterPro" id="IPR027417">
    <property type="entry name" value="P-loop_NTPase"/>
</dbReference>
<keyword evidence="7" id="KW-0472">Membrane</keyword>
<comment type="subcellular location">
    <subcellularLocation>
        <location evidence="1">Cell membrane</location>
        <topology evidence="1">Peripheral membrane protein</topology>
    </subcellularLocation>
</comment>
<proteinExistence type="inferred from homology"/>
<dbReference type="AlphaFoldDB" id="A0A6B8W382"/>
<dbReference type="SMART" id="SM00382">
    <property type="entry name" value="AAA"/>
    <property type="match status" value="2"/>
</dbReference>
<evidence type="ECO:0000256" key="2">
    <source>
        <dbReference type="ARBA" id="ARBA00005417"/>
    </source>
</evidence>
<keyword evidence="4" id="KW-1003">Cell membrane</keyword>
<dbReference type="Pfam" id="PF00005">
    <property type="entry name" value="ABC_tran"/>
    <property type="match status" value="2"/>
</dbReference>
<gene>
    <name evidence="9" type="primary">gsiA2</name>
    <name evidence="9" type="ORF">COCCU_10225</name>
</gene>
<evidence type="ECO:0000256" key="6">
    <source>
        <dbReference type="ARBA" id="ARBA00022840"/>
    </source>
</evidence>
<sequence>MLKIEDLHIADLVHDLNFEIGKGERVGLIGESGSGKSLTALSIMGLLPRELAATGRVEFQGRNLLQLKDRRLRQIRGAKIAMVFQEPMTALDPLMRVGRQVADMMRVHGVSRHNAQQRARELFADVGLKVEKMRSFPHQLSGGQRQRVLIAMALANDPELLICDEPTTALDVTVQRQILELISRLVEQRGISLLFITHDLGVISQISEKVVVLKEGRTVESGPTAQVLVKPAHEYTAALVAAYRPGENFPVTTPGEPIIITEELTRSHRGIPALDRVSLTVRRGERLGVVGGSGSGKTTLMKLIAGLDQPTSGTVRVKASTQLVFQDPMSSLDPRMRIFSSVEEPLLSTEMTRAERAARVREVLTEVGLPPDAAQRYPHQFSGGQRQRISIARALAPRPDVLLADEAVSALDATVRAQVLALLDQLVEEYGLTLVFISHDLSVVRQVCSRVVVLNQGQVVEEGDIASVWENPRHEYTRALLTAVPALD</sequence>
<evidence type="ECO:0000313" key="10">
    <source>
        <dbReference type="Proteomes" id="UP000424462"/>
    </source>
</evidence>
<dbReference type="PROSITE" id="PS00211">
    <property type="entry name" value="ABC_TRANSPORTER_1"/>
    <property type="match status" value="2"/>
</dbReference>
<name>A0A6B8W382_9CORY</name>
<dbReference type="GO" id="GO:0015833">
    <property type="term" value="P:peptide transport"/>
    <property type="evidence" value="ECO:0007669"/>
    <property type="project" value="InterPro"/>
</dbReference>
<evidence type="ECO:0000256" key="3">
    <source>
        <dbReference type="ARBA" id="ARBA00022448"/>
    </source>
</evidence>
<dbReference type="GO" id="GO:0005524">
    <property type="term" value="F:ATP binding"/>
    <property type="evidence" value="ECO:0007669"/>
    <property type="project" value="UniProtKB-KW"/>
</dbReference>
<dbReference type="NCBIfam" id="NF007739">
    <property type="entry name" value="PRK10419.1"/>
    <property type="match status" value="2"/>
</dbReference>
<comment type="similarity">
    <text evidence="2">Belongs to the ABC transporter superfamily.</text>
</comment>
<dbReference type="Proteomes" id="UP000424462">
    <property type="component" value="Chromosome"/>
</dbReference>
<evidence type="ECO:0000256" key="5">
    <source>
        <dbReference type="ARBA" id="ARBA00022741"/>
    </source>
</evidence>
<protein>
    <submittedName>
        <fullName evidence="9">Glutathione import ATP-binding protein GsiA</fullName>
        <ecNumber evidence="9">3.6.3.-</ecNumber>
    </submittedName>
</protein>
<dbReference type="InterPro" id="IPR050388">
    <property type="entry name" value="ABC_Ni/Peptide_Import"/>
</dbReference>
<feature type="domain" description="ABC transporter" evidence="8">
    <location>
        <begin position="2"/>
        <end position="240"/>
    </location>
</feature>
<dbReference type="CDD" id="cd03257">
    <property type="entry name" value="ABC_NikE_OppD_transporters"/>
    <property type="match status" value="2"/>
</dbReference>
<dbReference type="PROSITE" id="PS50893">
    <property type="entry name" value="ABC_TRANSPORTER_2"/>
    <property type="match status" value="2"/>
</dbReference>
<dbReference type="SUPFAM" id="SSF52540">
    <property type="entry name" value="P-loop containing nucleoside triphosphate hydrolases"/>
    <property type="match status" value="2"/>
</dbReference>
<keyword evidence="3" id="KW-0813">Transport</keyword>
<accession>A0A6B8W382</accession>
<dbReference type="InterPro" id="IPR003593">
    <property type="entry name" value="AAA+_ATPase"/>
</dbReference>
<dbReference type="Pfam" id="PF08352">
    <property type="entry name" value="oligo_HPY"/>
    <property type="match status" value="2"/>
</dbReference>
<dbReference type="NCBIfam" id="NF008453">
    <property type="entry name" value="PRK11308.1"/>
    <property type="match status" value="2"/>
</dbReference>
<dbReference type="Gene3D" id="3.40.50.300">
    <property type="entry name" value="P-loop containing nucleotide triphosphate hydrolases"/>
    <property type="match status" value="2"/>
</dbReference>
<evidence type="ECO:0000256" key="7">
    <source>
        <dbReference type="ARBA" id="ARBA00023136"/>
    </source>
</evidence>
<dbReference type="InterPro" id="IPR017871">
    <property type="entry name" value="ABC_transporter-like_CS"/>
</dbReference>
<dbReference type="GO" id="GO:0016887">
    <property type="term" value="F:ATP hydrolysis activity"/>
    <property type="evidence" value="ECO:0007669"/>
    <property type="project" value="InterPro"/>
</dbReference>
<keyword evidence="9" id="KW-0378">Hydrolase</keyword>
<organism evidence="9 10">
    <name type="scientific">Corynebacterium occultum</name>
    <dbReference type="NCBI Taxonomy" id="2675219"/>
    <lineage>
        <taxon>Bacteria</taxon>
        <taxon>Bacillati</taxon>
        <taxon>Actinomycetota</taxon>
        <taxon>Actinomycetes</taxon>
        <taxon>Mycobacteriales</taxon>
        <taxon>Corynebacteriaceae</taxon>
        <taxon>Corynebacterium</taxon>
    </lineage>
</organism>
<keyword evidence="10" id="KW-1185">Reference proteome</keyword>
<dbReference type="PANTHER" id="PTHR43297">
    <property type="entry name" value="OLIGOPEPTIDE TRANSPORT ATP-BINDING PROTEIN APPD"/>
    <property type="match status" value="1"/>
</dbReference>
<evidence type="ECO:0000313" key="9">
    <source>
        <dbReference type="EMBL" id="QGU07964.1"/>
    </source>
</evidence>
<dbReference type="EMBL" id="CP046455">
    <property type="protein sequence ID" value="QGU07964.1"/>
    <property type="molecule type" value="Genomic_DNA"/>
</dbReference>
<feature type="domain" description="ABC transporter" evidence="8">
    <location>
        <begin position="259"/>
        <end position="481"/>
    </location>
</feature>
<dbReference type="RefSeq" id="WP_156231396.1">
    <property type="nucleotide sequence ID" value="NZ_CP046455.1"/>
</dbReference>
<evidence type="ECO:0000259" key="8">
    <source>
        <dbReference type="PROSITE" id="PS50893"/>
    </source>
</evidence>
<evidence type="ECO:0000256" key="4">
    <source>
        <dbReference type="ARBA" id="ARBA00022475"/>
    </source>
</evidence>
<dbReference type="KEGG" id="cok:COCCU_10225"/>
<dbReference type="GO" id="GO:0005886">
    <property type="term" value="C:plasma membrane"/>
    <property type="evidence" value="ECO:0007669"/>
    <property type="project" value="UniProtKB-SubCell"/>
</dbReference>
<dbReference type="EC" id="3.6.3.-" evidence="9"/>
<dbReference type="PANTHER" id="PTHR43297:SF2">
    <property type="entry name" value="DIPEPTIDE TRANSPORT ATP-BINDING PROTEIN DPPD"/>
    <property type="match status" value="1"/>
</dbReference>
<reference evidence="9 10" key="1">
    <citation type="submission" date="2019-11" db="EMBL/GenBank/DDBJ databases">
        <title>Complete genome sequence of Corynebacterium kalinowskii 1959, a novel Corynebacterium species isolated from soil of a small paddock in Vilsendorf, Germany.</title>
        <authorList>
            <person name="Schaffert L."/>
            <person name="Ruwe M."/>
            <person name="Milse J."/>
            <person name="Hanuschka K."/>
            <person name="Ortseifen V."/>
            <person name="Droste J."/>
            <person name="Brandt D."/>
            <person name="Schlueter L."/>
            <person name="Kutter Y."/>
            <person name="Vinke S."/>
            <person name="Viehoefer P."/>
            <person name="Jacob L."/>
            <person name="Luebke N.-C."/>
            <person name="Schulte-Berndt E."/>
            <person name="Hain C."/>
            <person name="Linder M."/>
            <person name="Schmidt P."/>
            <person name="Wollenschlaeger L."/>
            <person name="Luttermann T."/>
            <person name="Thieme E."/>
            <person name="Hassa J."/>
            <person name="Haak M."/>
            <person name="Wittchen M."/>
            <person name="Mentz A."/>
            <person name="Persicke M."/>
            <person name="Busche T."/>
            <person name="Ruckert C."/>
        </authorList>
    </citation>
    <scope>NUCLEOTIDE SEQUENCE [LARGE SCALE GENOMIC DNA]</scope>
    <source>
        <strain evidence="9 10">2039</strain>
    </source>
</reference>
<keyword evidence="6 9" id="KW-0067">ATP-binding</keyword>
<dbReference type="InterPro" id="IPR013563">
    <property type="entry name" value="Oligopep_ABC_C"/>
</dbReference>
<evidence type="ECO:0000256" key="1">
    <source>
        <dbReference type="ARBA" id="ARBA00004202"/>
    </source>
</evidence>
<dbReference type="InterPro" id="IPR003439">
    <property type="entry name" value="ABC_transporter-like_ATP-bd"/>
</dbReference>